<dbReference type="InterPro" id="IPR001680">
    <property type="entry name" value="WD40_rpt"/>
</dbReference>
<protein>
    <submittedName>
        <fullName evidence="3">Mitotic checkpoint protein BUB3.1</fullName>
    </submittedName>
</protein>
<reference evidence="4" key="2">
    <citation type="journal article" date="2017" name="J. Anim. Genet.">
        <title>Multiple reference genome sequences of hot pepper reveal the massive evolution of plant disease resistance genes by retroduplication.</title>
        <authorList>
            <person name="Kim S."/>
            <person name="Park J."/>
            <person name="Yeom S.-I."/>
            <person name="Kim Y.-M."/>
            <person name="Seo E."/>
            <person name="Kim K.-T."/>
            <person name="Kim M.-S."/>
            <person name="Lee J.M."/>
            <person name="Cheong K."/>
            <person name="Shin H.-S."/>
            <person name="Kim S.-B."/>
            <person name="Han K."/>
            <person name="Lee J."/>
            <person name="Park M."/>
            <person name="Lee H.-A."/>
            <person name="Lee H.-Y."/>
            <person name="Lee Y."/>
            <person name="Oh S."/>
            <person name="Lee J.H."/>
            <person name="Choi E."/>
            <person name="Choi E."/>
            <person name="Lee S.E."/>
            <person name="Jeon J."/>
            <person name="Kim H."/>
            <person name="Choi G."/>
            <person name="Song H."/>
            <person name="Lee J."/>
            <person name="Lee S.-C."/>
            <person name="Kwon J.-K."/>
            <person name="Lee H.-Y."/>
            <person name="Koo N."/>
            <person name="Hong Y."/>
            <person name="Kim R.W."/>
            <person name="Kang W.-H."/>
            <person name="Huh J.H."/>
            <person name="Kang B.-C."/>
            <person name="Yang T.-J."/>
            <person name="Lee Y.-H."/>
            <person name="Bennetzen J.L."/>
            <person name="Choi D."/>
        </authorList>
    </citation>
    <scope>NUCLEOTIDE SEQUENCE [LARGE SCALE GENOMIC DNA]</scope>
    <source>
        <strain evidence="4">cv. PBC81</strain>
    </source>
</reference>
<dbReference type="Proteomes" id="UP000224567">
    <property type="component" value="Unassembled WGS sequence"/>
</dbReference>
<evidence type="ECO:0000313" key="3">
    <source>
        <dbReference type="EMBL" id="PHT31397.1"/>
    </source>
</evidence>
<dbReference type="OrthoDB" id="1213853at2759"/>
<sequence length="318" mass="36290">MDRNKYEIFLWLRAANKLRQREYNLDKYYESGAGWGVWSSGEGGYEVRGEDEMVRLYDVSANAMKEEFMHGGPVLDCCFYDASSGFSASTDNTVRRLEFNCGREDLLGRHDALFDALNTHLQLNYVIFLYGIGQVTTGSWDRTLKCWDPRGASGGQEHTLVGTYPQPERVYSLSRVENRLVVATAWNHVNVYDLRNMSQPEQQRESSLKYRITCVQCYPDGTGMTDGKPSSRRRELTHTISAVALASDLYSISVKERATVGCFFDDQEIKLLPRYTRYPLVERRSSGQPAQSLSWKNQHTPAAVPYIIHCLNGHVRTH</sequence>
<comment type="caution">
    <text evidence="3">The sequence shown here is derived from an EMBL/GenBank/DDBJ whole genome shotgun (WGS) entry which is preliminary data.</text>
</comment>
<evidence type="ECO:0000256" key="1">
    <source>
        <dbReference type="ARBA" id="ARBA00022574"/>
    </source>
</evidence>
<reference evidence="3 4" key="1">
    <citation type="journal article" date="2017" name="Genome Biol.">
        <title>New reference genome sequences of hot pepper reveal the massive evolution of plant disease-resistance genes by retroduplication.</title>
        <authorList>
            <person name="Kim S."/>
            <person name="Park J."/>
            <person name="Yeom S.I."/>
            <person name="Kim Y.M."/>
            <person name="Seo E."/>
            <person name="Kim K.T."/>
            <person name="Kim M.S."/>
            <person name="Lee J.M."/>
            <person name="Cheong K."/>
            <person name="Shin H.S."/>
            <person name="Kim S.B."/>
            <person name="Han K."/>
            <person name="Lee J."/>
            <person name="Park M."/>
            <person name="Lee H.A."/>
            <person name="Lee H.Y."/>
            <person name="Lee Y."/>
            <person name="Oh S."/>
            <person name="Lee J.H."/>
            <person name="Choi E."/>
            <person name="Choi E."/>
            <person name="Lee S.E."/>
            <person name="Jeon J."/>
            <person name="Kim H."/>
            <person name="Choi G."/>
            <person name="Song H."/>
            <person name="Lee J."/>
            <person name="Lee S.C."/>
            <person name="Kwon J.K."/>
            <person name="Lee H.Y."/>
            <person name="Koo N."/>
            <person name="Hong Y."/>
            <person name="Kim R.W."/>
            <person name="Kang W.H."/>
            <person name="Huh J.H."/>
            <person name="Kang B.C."/>
            <person name="Yang T.J."/>
            <person name="Lee Y.H."/>
            <person name="Bennetzen J.L."/>
            <person name="Choi D."/>
        </authorList>
    </citation>
    <scope>NUCLEOTIDE SEQUENCE [LARGE SCALE GENOMIC DNA]</scope>
    <source>
        <strain evidence="4">cv. PBC81</strain>
    </source>
</reference>
<name>A0A2G2VEK9_CAPBA</name>
<dbReference type="STRING" id="33114.A0A2G2VEK9"/>
<evidence type="ECO:0000313" key="4">
    <source>
        <dbReference type="Proteomes" id="UP000224567"/>
    </source>
</evidence>
<dbReference type="Gene3D" id="2.130.10.10">
    <property type="entry name" value="YVTN repeat-like/Quinoprotein amine dehydrogenase"/>
    <property type="match status" value="1"/>
</dbReference>
<dbReference type="Pfam" id="PF00400">
    <property type="entry name" value="WD40"/>
    <property type="match status" value="1"/>
</dbReference>
<organism evidence="3 4">
    <name type="scientific">Capsicum baccatum</name>
    <name type="common">Peruvian pepper</name>
    <dbReference type="NCBI Taxonomy" id="33114"/>
    <lineage>
        <taxon>Eukaryota</taxon>
        <taxon>Viridiplantae</taxon>
        <taxon>Streptophyta</taxon>
        <taxon>Embryophyta</taxon>
        <taxon>Tracheophyta</taxon>
        <taxon>Spermatophyta</taxon>
        <taxon>Magnoliopsida</taxon>
        <taxon>eudicotyledons</taxon>
        <taxon>Gunneridae</taxon>
        <taxon>Pentapetalae</taxon>
        <taxon>asterids</taxon>
        <taxon>lamiids</taxon>
        <taxon>Solanales</taxon>
        <taxon>Solanaceae</taxon>
        <taxon>Solanoideae</taxon>
        <taxon>Capsiceae</taxon>
        <taxon>Capsicum</taxon>
    </lineage>
</organism>
<dbReference type="EMBL" id="MLFT02000012">
    <property type="protein sequence ID" value="PHT31397.1"/>
    <property type="molecule type" value="Genomic_DNA"/>
</dbReference>
<dbReference type="InterPro" id="IPR015943">
    <property type="entry name" value="WD40/YVTN_repeat-like_dom_sf"/>
</dbReference>
<dbReference type="InterPro" id="IPR036322">
    <property type="entry name" value="WD40_repeat_dom_sf"/>
</dbReference>
<keyword evidence="4" id="KW-1185">Reference proteome</keyword>
<gene>
    <name evidence="3" type="ORF">CQW23_27734</name>
</gene>
<dbReference type="PANTHER" id="PTHR10971">
    <property type="entry name" value="MRNA EXPORT FACTOR AND BUB3"/>
    <property type="match status" value="1"/>
</dbReference>
<dbReference type="SUPFAM" id="SSF50978">
    <property type="entry name" value="WD40 repeat-like"/>
    <property type="match status" value="1"/>
</dbReference>
<keyword evidence="2" id="KW-0677">Repeat</keyword>
<proteinExistence type="predicted"/>
<accession>A0A2G2VEK9</accession>
<evidence type="ECO:0000256" key="2">
    <source>
        <dbReference type="ARBA" id="ARBA00022737"/>
    </source>
</evidence>
<keyword evidence="1" id="KW-0853">WD repeat</keyword>
<dbReference type="AlphaFoldDB" id="A0A2G2VEK9"/>